<dbReference type="Pfam" id="PF25597">
    <property type="entry name" value="SH3_retrovirus"/>
    <property type="match status" value="1"/>
</dbReference>
<reference evidence="3 4" key="1">
    <citation type="journal article" date="2017" name="Genome Biol. Evol.">
        <title>Phytophthora megakarya and P. palmivora, closely related causal agents of cacao black pod rot, underwent increases in genome sizes and gene numbers by different mechanisms.</title>
        <authorList>
            <person name="Ali S.S."/>
            <person name="Shao J."/>
            <person name="Lary D.J."/>
            <person name="Kronmiller B."/>
            <person name="Shen D."/>
            <person name="Strem M.D."/>
            <person name="Amoako-Attah I."/>
            <person name="Akrofi A.Y."/>
            <person name="Begoude B.A."/>
            <person name="Ten Hoopen G.M."/>
            <person name="Coulibaly K."/>
            <person name="Kebe B.I."/>
            <person name="Melnick R.L."/>
            <person name="Guiltinan M.J."/>
            <person name="Tyler B.M."/>
            <person name="Meinhardt L.W."/>
            <person name="Bailey B.A."/>
        </authorList>
    </citation>
    <scope>NUCLEOTIDE SEQUENCE [LARGE SCALE GENOMIC DNA]</scope>
    <source>
        <strain evidence="4">sbr112.9</strain>
    </source>
</reference>
<proteinExistence type="predicted"/>
<evidence type="ECO:0000256" key="1">
    <source>
        <dbReference type="SAM" id="MobiDB-lite"/>
    </source>
</evidence>
<feature type="compositionally biased region" description="Acidic residues" evidence="1">
    <location>
        <begin position="86"/>
        <end position="95"/>
    </location>
</feature>
<feature type="region of interest" description="Disordered" evidence="1">
    <location>
        <begin position="86"/>
        <end position="144"/>
    </location>
</feature>
<dbReference type="InterPro" id="IPR057670">
    <property type="entry name" value="SH3_retrovirus"/>
</dbReference>
<evidence type="ECO:0000259" key="2">
    <source>
        <dbReference type="Pfam" id="PF25597"/>
    </source>
</evidence>
<evidence type="ECO:0000313" key="3">
    <source>
        <dbReference type="EMBL" id="POM59270.1"/>
    </source>
</evidence>
<comment type="caution">
    <text evidence="3">The sequence shown here is derived from an EMBL/GenBank/DDBJ whole genome shotgun (WGS) entry which is preliminary data.</text>
</comment>
<feature type="domain" description="Retroviral polymerase SH3-like" evidence="2">
    <location>
        <begin position="20"/>
        <end position="69"/>
    </location>
</feature>
<feature type="compositionally biased region" description="Polar residues" evidence="1">
    <location>
        <begin position="10"/>
        <end position="24"/>
    </location>
</feature>
<gene>
    <name evidence="3" type="ORF">PHPALM_32028</name>
</gene>
<feature type="compositionally biased region" description="Basic and acidic residues" evidence="1">
    <location>
        <begin position="111"/>
        <end position="123"/>
    </location>
</feature>
<evidence type="ECO:0000313" key="4">
    <source>
        <dbReference type="Proteomes" id="UP000237271"/>
    </source>
</evidence>
<keyword evidence="4" id="KW-1185">Reference proteome</keyword>
<dbReference type="Proteomes" id="UP000237271">
    <property type="component" value="Unassembled WGS sequence"/>
</dbReference>
<dbReference type="EMBL" id="NCKW01017253">
    <property type="protein sequence ID" value="POM59270.1"/>
    <property type="molecule type" value="Genomic_DNA"/>
</dbReference>
<name>A0A2P4X138_9STRA</name>
<sequence length="228" mass="25914">MTAADIRNVLPNTSNQHSTYVPNQQRKKLDDTAVKCGFLGYTMQRKVYRLLKVSDGPIVISRSVTFTEAPIVKVPRDCMEGVFDIADDDEDEDINNEAGAEEGFRTPPTRPRQEPAHEEHDGPSHSVPMRGSSTPGRDGEEEWMVRPVRKRRGVVRYEQEFSNLRRGQFNLDDFEADHDSLYGVHAEDDDGERAVTYDEVMKSKYNDEWLRAMESDEVAGGPPDLDPR</sequence>
<feature type="region of interest" description="Disordered" evidence="1">
    <location>
        <begin position="1"/>
        <end position="24"/>
    </location>
</feature>
<protein>
    <submittedName>
        <fullName evidence="3">Copia proteinlike</fullName>
    </submittedName>
</protein>
<dbReference type="AlphaFoldDB" id="A0A2P4X138"/>
<organism evidence="3 4">
    <name type="scientific">Phytophthora palmivora</name>
    <dbReference type="NCBI Taxonomy" id="4796"/>
    <lineage>
        <taxon>Eukaryota</taxon>
        <taxon>Sar</taxon>
        <taxon>Stramenopiles</taxon>
        <taxon>Oomycota</taxon>
        <taxon>Peronosporomycetes</taxon>
        <taxon>Peronosporales</taxon>
        <taxon>Peronosporaceae</taxon>
        <taxon>Phytophthora</taxon>
    </lineage>
</organism>
<accession>A0A2P4X138</accession>
<dbReference type="OrthoDB" id="10566835at2759"/>